<feature type="domain" description="Gfo/Idh/MocA-like oxidoreductase N-terminal" evidence="1">
    <location>
        <begin position="116"/>
        <end position="191"/>
    </location>
</feature>
<dbReference type="InterPro" id="IPR050463">
    <property type="entry name" value="Gfo/Idh/MocA_oxidrdct_glycsds"/>
</dbReference>
<dbReference type="InterPro" id="IPR006311">
    <property type="entry name" value="TAT_signal"/>
</dbReference>
<gene>
    <name evidence="3" type="ORF">QJ522_04415</name>
</gene>
<name>A0AAW6TSQ9_9BACT</name>
<dbReference type="RefSeq" id="WP_349243685.1">
    <property type="nucleotide sequence ID" value="NZ_JASCXX010000004.1"/>
</dbReference>
<dbReference type="SUPFAM" id="SSF51735">
    <property type="entry name" value="NAD(P)-binding Rossmann-fold domains"/>
    <property type="match status" value="1"/>
</dbReference>
<dbReference type="EMBL" id="JASCXX010000004">
    <property type="protein sequence ID" value="MDI6448277.1"/>
    <property type="molecule type" value="Genomic_DNA"/>
</dbReference>
<comment type="caution">
    <text evidence="3">The sequence shown here is derived from an EMBL/GenBank/DDBJ whole genome shotgun (WGS) entry which is preliminary data.</text>
</comment>
<dbReference type="PANTHER" id="PTHR43818:SF5">
    <property type="entry name" value="OXIDOREDUCTASE FAMILY PROTEIN"/>
    <property type="match status" value="1"/>
</dbReference>
<dbReference type="Pfam" id="PF19051">
    <property type="entry name" value="GFO_IDH_MocA_C2"/>
    <property type="match status" value="1"/>
</dbReference>
<keyword evidence="4" id="KW-1185">Reference proteome</keyword>
<proteinExistence type="predicted"/>
<dbReference type="AlphaFoldDB" id="A0AAW6TSQ9"/>
<dbReference type="Gene3D" id="3.40.50.720">
    <property type="entry name" value="NAD(P)-binding Rossmann-like Domain"/>
    <property type="match status" value="1"/>
</dbReference>
<dbReference type="GO" id="GO:0000166">
    <property type="term" value="F:nucleotide binding"/>
    <property type="evidence" value="ECO:0007669"/>
    <property type="project" value="InterPro"/>
</dbReference>
<dbReference type="PANTHER" id="PTHR43818">
    <property type="entry name" value="BCDNA.GH03377"/>
    <property type="match status" value="1"/>
</dbReference>
<dbReference type="Pfam" id="PF01408">
    <property type="entry name" value="GFO_IDH_MocA"/>
    <property type="match status" value="1"/>
</dbReference>
<evidence type="ECO:0000313" key="3">
    <source>
        <dbReference type="EMBL" id="MDI6448277.1"/>
    </source>
</evidence>
<dbReference type="InterPro" id="IPR043906">
    <property type="entry name" value="Gfo/Idh/MocA_OxRdtase_bact_C"/>
</dbReference>
<sequence>MSGRSIDRRTFLKTTAAGALAFPTVVRSSALGGSGYVAPSERVTMGFIGVGGMGTSNMRAFLAQPDVQVLAVCDPVKASDQYGHWYKRGWNGAWFGREPAAKIVENDYASKDGSGRYKGCAAYVDFRELIARDDIDAVCITTPDHWHAICAIEAAVAGKDIYCEKPMSLTVAEGRAMAEAVRRYNVVFQTGTQRRSSQTYRFICELIRNGRIGKLQKALVAIGPNNKQAPPSDWAAMPVPDWLDYEMWLGPAPWAPYHKDRCLYTFRFLEDYSGGQTTNLGAHGIDVVQWANGTDETGPVEVEDLGAEFPSDGLFTTATKVNFRARYANGAELVCRTQKDEIYRFEGTEGWIQVPVYSDEITCHPESLKTTVIGPDEIHLYVSNDHHRNFVDCIKTRGQTAAPVEVGHRSVTICHLGNIAMKLKGKFQWDPASERFTDSQQANALLSKAMRGPWRL</sequence>
<protein>
    <submittedName>
        <fullName evidence="3">Gfo/Idh/MocA family oxidoreductase</fullName>
    </submittedName>
</protein>
<dbReference type="PROSITE" id="PS51318">
    <property type="entry name" value="TAT"/>
    <property type="match status" value="1"/>
</dbReference>
<dbReference type="InterPro" id="IPR000683">
    <property type="entry name" value="Gfo/Idh/MocA-like_OxRdtase_N"/>
</dbReference>
<evidence type="ECO:0000313" key="4">
    <source>
        <dbReference type="Proteomes" id="UP001431776"/>
    </source>
</evidence>
<dbReference type="Proteomes" id="UP001431776">
    <property type="component" value="Unassembled WGS sequence"/>
</dbReference>
<evidence type="ECO:0000259" key="2">
    <source>
        <dbReference type="Pfam" id="PF19051"/>
    </source>
</evidence>
<accession>A0AAW6TSQ9</accession>
<dbReference type="SUPFAM" id="SSF55347">
    <property type="entry name" value="Glyceraldehyde-3-phosphate dehydrogenase-like, C-terminal domain"/>
    <property type="match status" value="1"/>
</dbReference>
<feature type="domain" description="Gfo/Idh/MocA-like oxidoreductase bacterial type C-terminal" evidence="2">
    <location>
        <begin position="235"/>
        <end position="455"/>
    </location>
</feature>
<evidence type="ECO:0000259" key="1">
    <source>
        <dbReference type="Pfam" id="PF01408"/>
    </source>
</evidence>
<dbReference type="Gene3D" id="3.30.360.10">
    <property type="entry name" value="Dihydrodipicolinate Reductase, domain 2"/>
    <property type="match status" value="1"/>
</dbReference>
<dbReference type="InterPro" id="IPR036291">
    <property type="entry name" value="NAD(P)-bd_dom_sf"/>
</dbReference>
<reference evidence="3" key="1">
    <citation type="submission" date="2023-05" db="EMBL/GenBank/DDBJ databases">
        <title>Anaerotaeda fermentans gen. nov., sp. nov., a novel anaerobic planctomycete of the new family within the order Sedimentisphaerales isolated from Taman Peninsula, Russia.</title>
        <authorList>
            <person name="Khomyakova M.A."/>
            <person name="Merkel A.Y."/>
            <person name="Slobodkin A.I."/>
        </authorList>
    </citation>
    <scope>NUCLEOTIDE SEQUENCE</scope>
    <source>
        <strain evidence="3">M17dextr</strain>
    </source>
</reference>
<organism evidence="3 4">
    <name type="scientific">Anaerobaca lacustris</name>
    <dbReference type="NCBI Taxonomy" id="3044600"/>
    <lineage>
        <taxon>Bacteria</taxon>
        <taxon>Pseudomonadati</taxon>
        <taxon>Planctomycetota</taxon>
        <taxon>Phycisphaerae</taxon>
        <taxon>Sedimentisphaerales</taxon>
        <taxon>Anaerobacaceae</taxon>
        <taxon>Anaerobaca</taxon>
    </lineage>
</organism>